<dbReference type="Pfam" id="PF01595">
    <property type="entry name" value="CNNM"/>
    <property type="match status" value="1"/>
</dbReference>
<feature type="transmembrane region" description="Helical" evidence="1">
    <location>
        <begin position="6"/>
        <end position="31"/>
    </location>
</feature>
<dbReference type="AlphaFoldDB" id="A0A7W9HJB6"/>
<feature type="domain" description="CNNM transmembrane" evidence="2">
    <location>
        <begin position="11"/>
        <end position="54"/>
    </location>
</feature>
<dbReference type="EMBL" id="JACHMO010000001">
    <property type="protein sequence ID" value="MBB5803342.1"/>
    <property type="molecule type" value="Genomic_DNA"/>
</dbReference>
<dbReference type="Proteomes" id="UP000552097">
    <property type="component" value="Unassembled WGS sequence"/>
</dbReference>
<evidence type="ECO:0000259" key="2">
    <source>
        <dbReference type="Pfam" id="PF01595"/>
    </source>
</evidence>
<proteinExistence type="predicted"/>
<keyword evidence="1" id="KW-0812">Transmembrane</keyword>
<name>A0A7W9HJB6_9PSEU</name>
<dbReference type="InterPro" id="IPR002550">
    <property type="entry name" value="CNNM"/>
</dbReference>
<reference evidence="3 4" key="1">
    <citation type="submission" date="2020-08" db="EMBL/GenBank/DDBJ databases">
        <title>Sequencing the genomes of 1000 actinobacteria strains.</title>
        <authorList>
            <person name="Klenk H.-P."/>
        </authorList>
    </citation>
    <scope>NUCLEOTIDE SEQUENCE [LARGE SCALE GENOMIC DNA]</scope>
    <source>
        <strain evidence="3 4">DSM 45486</strain>
    </source>
</reference>
<keyword evidence="4" id="KW-1185">Reference proteome</keyword>
<gene>
    <name evidence="3" type="ORF">F4560_003110</name>
</gene>
<organism evidence="3 4">
    <name type="scientific">Saccharothrix ecbatanensis</name>
    <dbReference type="NCBI Taxonomy" id="1105145"/>
    <lineage>
        <taxon>Bacteria</taxon>
        <taxon>Bacillati</taxon>
        <taxon>Actinomycetota</taxon>
        <taxon>Actinomycetes</taxon>
        <taxon>Pseudonocardiales</taxon>
        <taxon>Pseudonocardiaceae</taxon>
        <taxon>Saccharothrix</taxon>
    </lineage>
</organism>
<dbReference type="RefSeq" id="WP_376775301.1">
    <property type="nucleotide sequence ID" value="NZ_JACHMO010000001.1"/>
</dbReference>
<sequence length="55" mass="6015">MDGYGFNIALVAVLVLLNAVFAGSEMALISLREGQLRALERDRRAGARTLVRLAR</sequence>
<keyword evidence="1" id="KW-0472">Membrane</keyword>
<keyword evidence="1" id="KW-1133">Transmembrane helix</keyword>
<evidence type="ECO:0000313" key="4">
    <source>
        <dbReference type="Proteomes" id="UP000552097"/>
    </source>
</evidence>
<evidence type="ECO:0000313" key="3">
    <source>
        <dbReference type="EMBL" id="MBB5803342.1"/>
    </source>
</evidence>
<evidence type="ECO:0000256" key="1">
    <source>
        <dbReference type="SAM" id="Phobius"/>
    </source>
</evidence>
<protein>
    <submittedName>
        <fullName evidence="3">CBS domain containing-hemolysin-like protein</fullName>
    </submittedName>
</protein>
<accession>A0A7W9HJB6</accession>
<comment type="caution">
    <text evidence="3">The sequence shown here is derived from an EMBL/GenBank/DDBJ whole genome shotgun (WGS) entry which is preliminary data.</text>
</comment>